<dbReference type="SUPFAM" id="SSF101386">
    <property type="entry name" value="all-alpha NTP pyrophosphatases"/>
    <property type="match status" value="1"/>
</dbReference>
<accession>A0A3G3MCS9</accession>
<protein>
    <submittedName>
        <fullName evidence="1">Uncharacterized protein</fullName>
    </submittedName>
</protein>
<sequence length="53" mass="6239">MAKAGRPANKAFGSDGYNTRLHWKFNTPLSAEEIFKLYYLKNQHNFERQDNGY</sequence>
<organism evidence="1 2">
    <name type="scientific">Escherichia phage OLB35</name>
    <dbReference type="NCBI Taxonomy" id="2448911"/>
    <lineage>
        <taxon>Viruses</taxon>
        <taxon>Duplodnaviria</taxon>
        <taxon>Heunggongvirae</taxon>
        <taxon>Uroviricota</taxon>
        <taxon>Caudoviricetes</taxon>
        <taxon>Pantevenvirales</taxon>
        <taxon>Straboviridae</taxon>
        <taxon>Tevenvirinae</taxon>
        <taxon>Mosigvirus</taxon>
        <taxon>Mosigvirus utam</taxon>
    </lineage>
</organism>
<name>A0A3G3MCS9_9CAUD</name>
<evidence type="ECO:0000313" key="2">
    <source>
        <dbReference type="Proteomes" id="UP000274224"/>
    </source>
</evidence>
<dbReference type="Pfam" id="PF24197">
    <property type="entry name" value="DUF7422"/>
    <property type="match status" value="1"/>
</dbReference>
<dbReference type="Gene3D" id="1.10.4010.10">
    <property type="entry name" value="Type II deoxyuridine triphosphatase"/>
    <property type="match status" value="1"/>
</dbReference>
<reference evidence="1 2" key="1">
    <citation type="submission" date="2018-09" db="EMBL/GenBank/DDBJ databases">
        <authorList>
            <person name="Bringhurst R.M."/>
        </authorList>
    </citation>
    <scope>NUCLEOTIDE SEQUENCE [LARGE SCALE GENOMIC DNA]</scope>
</reference>
<dbReference type="EMBL" id="MH992122">
    <property type="protein sequence ID" value="AYR03937.1"/>
    <property type="molecule type" value="Genomic_DNA"/>
</dbReference>
<dbReference type="Proteomes" id="UP000274224">
    <property type="component" value="Segment"/>
</dbReference>
<proteinExistence type="predicted"/>
<dbReference type="InterPro" id="IPR055845">
    <property type="entry name" value="DUF7422"/>
</dbReference>
<evidence type="ECO:0000313" key="1">
    <source>
        <dbReference type="EMBL" id="AYR03937.1"/>
    </source>
</evidence>